<evidence type="ECO:0000256" key="4">
    <source>
        <dbReference type="ARBA" id="ARBA00022519"/>
    </source>
</evidence>
<evidence type="ECO:0000256" key="9">
    <source>
        <dbReference type="SAM" id="Phobius"/>
    </source>
</evidence>
<organism evidence="11 12">
    <name type="scientific">Sporosarcina thermotolerans</name>
    <dbReference type="NCBI Taxonomy" id="633404"/>
    <lineage>
        <taxon>Bacteria</taxon>
        <taxon>Bacillati</taxon>
        <taxon>Bacillota</taxon>
        <taxon>Bacilli</taxon>
        <taxon>Bacillales</taxon>
        <taxon>Caryophanaceae</taxon>
        <taxon>Sporosarcina</taxon>
    </lineage>
</organism>
<keyword evidence="12" id="KW-1185">Reference proteome</keyword>
<evidence type="ECO:0000256" key="5">
    <source>
        <dbReference type="ARBA" id="ARBA00022692"/>
    </source>
</evidence>
<feature type="transmembrane region" description="Helical" evidence="9">
    <location>
        <begin position="12"/>
        <end position="34"/>
    </location>
</feature>
<dbReference type="InterPro" id="IPR007387">
    <property type="entry name" value="TRAP_DctQ"/>
</dbReference>
<keyword evidence="6 9" id="KW-1133">Transmembrane helix</keyword>
<comment type="similarity">
    <text evidence="8">Belongs to the TRAP transporter small permease family.</text>
</comment>
<evidence type="ECO:0000256" key="3">
    <source>
        <dbReference type="ARBA" id="ARBA00022475"/>
    </source>
</evidence>
<comment type="caution">
    <text evidence="11">The sequence shown here is derived from an EMBL/GenBank/DDBJ whole genome shotgun (WGS) entry which is preliminary data.</text>
</comment>
<dbReference type="EMBL" id="JAUBDJ010000002">
    <property type="protein sequence ID" value="MDW0116207.1"/>
    <property type="molecule type" value="Genomic_DNA"/>
</dbReference>
<keyword evidence="4" id="KW-0997">Cell inner membrane</keyword>
<keyword evidence="5 9" id="KW-0812">Transmembrane</keyword>
<keyword evidence="2" id="KW-0813">Transport</keyword>
<evidence type="ECO:0000313" key="11">
    <source>
        <dbReference type="EMBL" id="MDW0116207.1"/>
    </source>
</evidence>
<evidence type="ECO:0000256" key="1">
    <source>
        <dbReference type="ARBA" id="ARBA00004429"/>
    </source>
</evidence>
<dbReference type="PANTHER" id="PTHR35011:SF2">
    <property type="entry name" value="2,3-DIKETO-L-GULONATE TRAP TRANSPORTER SMALL PERMEASE PROTEIN YIAM"/>
    <property type="match status" value="1"/>
</dbReference>
<protein>
    <submittedName>
        <fullName evidence="11">TRAP transporter small permease</fullName>
    </submittedName>
</protein>
<gene>
    <name evidence="11" type="ORF">QTL97_04625</name>
</gene>
<feature type="transmembrane region" description="Helical" evidence="9">
    <location>
        <begin position="54"/>
        <end position="71"/>
    </location>
</feature>
<feature type="transmembrane region" description="Helical" evidence="9">
    <location>
        <begin position="130"/>
        <end position="155"/>
    </location>
</feature>
<keyword evidence="3" id="KW-1003">Cell membrane</keyword>
<comment type="subcellular location">
    <subcellularLocation>
        <location evidence="1">Cell inner membrane</location>
        <topology evidence="1">Multi-pass membrane protein</topology>
    </subcellularLocation>
</comment>
<sequence>MFFLKWIDRINKFFEVLVAIAFLLMTVFIALQVIVRFVFTSFDLNISVPWTEELSRYLMIWAVFLGGALAMRRDSMIQVDPFVNALPGAIGKTIKVVSLLLTASFFMFLFILGYQYVIQGMGQMSPVMRIPMAVTYLAIPVGSFVMILNIIALFIEAHVTKKDIRYLSTVDEEKYLDDIKEN</sequence>
<evidence type="ECO:0000313" key="12">
    <source>
        <dbReference type="Proteomes" id="UP001271648"/>
    </source>
</evidence>
<dbReference type="GO" id="GO:0015740">
    <property type="term" value="P:C4-dicarboxylate transport"/>
    <property type="evidence" value="ECO:0007669"/>
    <property type="project" value="TreeGrafter"/>
</dbReference>
<evidence type="ECO:0000256" key="6">
    <source>
        <dbReference type="ARBA" id="ARBA00022989"/>
    </source>
</evidence>
<dbReference type="RefSeq" id="WP_283732902.1">
    <property type="nucleotide sequence ID" value="NZ_CP125968.1"/>
</dbReference>
<feature type="transmembrane region" description="Helical" evidence="9">
    <location>
        <begin position="96"/>
        <end position="118"/>
    </location>
</feature>
<dbReference type="AlphaFoldDB" id="A0AAW9A4Z8"/>
<dbReference type="PANTHER" id="PTHR35011">
    <property type="entry name" value="2,3-DIKETO-L-GULONATE TRAP TRANSPORTER SMALL PERMEASE PROTEIN YIAM"/>
    <property type="match status" value="1"/>
</dbReference>
<dbReference type="GO" id="GO:0022857">
    <property type="term" value="F:transmembrane transporter activity"/>
    <property type="evidence" value="ECO:0007669"/>
    <property type="project" value="TreeGrafter"/>
</dbReference>
<evidence type="ECO:0000259" key="10">
    <source>
        <dbReference type="Pfam" id="PF04290"/>
    </source>
</evidence>
<keyword evidence="7 9" id="KW-0472">Membrane</keyword>
<feature type="domain" description="Tripartite ATP-independent periplasmic transporters DctQ component" evidence="10">
    <location>
        <begin position="25"/>
        <end position="156"/>
    </location>
</feature>
<dbReference type="Proteomes" id="UP001271648">
    <property type="component" value="Unassembled WGS sequence"/>
</dbReference>
<evidence type="ECO:0000256" key="8">
    <source>
        <dbReference type="ARBA" id="ARBA00038436"/>
    </source>
</evidence>
<evidence type="ECO:0000256" key="7">
    <source>
        <dbReference type="ARBA" id="ARBA00023136"/>
    </source>
</evidence>
<accession>A0AAW9A4Z8</accession>
<dbReference type="Pfam" id="PF04290">
    <property type="entry name" value="DctQ"/>
    <property type="match status" value="1"/>
</dbReference>
<name>A0AAW9A4Z8_9BACL</name>
<dbReference type="GO" id="GO:0005886">
    <property type="term" value="C:plasma membrane"/>
    <property type="evidence" value="ECO:0007669"/>
    <property type="project" value="UniProtKB-SubCell"/>
</dbReference>
<dbReference type="InterPro" id="IPR055348">
    <property type="entry name" value="DctQ"/>
</dbReference>
<proteinExistence type="inferred from homology"/>
<evidence type="ECO:0000256" key="2">
    <source>
        <dbReference type="ARBA" id="ARBA00022448"/>
    </source>
</evidence>
<reference evidence="11 12" key="1">
    <citation type="submission" date="2023-06" db="EMBL/GenBank/DDBJ databases">
        <title>Sporosarcina sp. nov., isolated from Korean traditional fermented seafood 'Jeotgal'.</title>
        <authorList>
            <person name="Yang A.I."/>
            <person name="Shin N.-R."/>
        </authorList>
    </citation>
    <scope>NUCLEOTIDE SEQUENCE [LARGE SCALE GENOMIC DNA]</scope>
    <source>
        <strain evidence="11 12">KCTC43456</strain>
    </source>
</reference>